<dbReference type="GO" id="GO:0015658">
    <property type="term" value="F:branched-chain amino acid transmembrane transporter activity"/>
    <property type="evidence" value="ECO:0007669"/>
    <property type="project" value="TreeGrafter"/>
</dbReference>
<dbReference type="SUPFAM" id="SSF52540">
    <property type="entry name" value="P-loop containing nucleoside triphosphate hydrolases"/>
    <property type="match status" value="1"/>
</dbReference>
<dbReference type="AlphaFoldDB" id="A0A916UJ29"/>
<keyword evidence="4 7" id="KW-0067">ATP-binding</keyword>
<evidence type="ECO:0000256" key="5">
    <source>
        <dbReference type="ARBA" id="ARBA00022970"/>
    </source>
</evidence>
<reference evidence="7" key="1">
    <citation type="journal article" date="2014" name="Int. J. Syst. Evol. Microbiol.">
        <title>Complete genome sequence of Corynebacterium casei LMG S-19264T (=DSM 44701T), isolated from a smear-ripened cheese.</title>
        <authorList>
            <consortium name="US DOE Joint Genome Institute (JGI-PGF)"/>
            <person name="Walter F."/>
            <person name="Albersmeier A."/>
            <person name="Kalinowski J."/>
            <person name="Ruckert C."/>
        </authorList>
    </citation>
    <scope>NUCLEOTIDE SEQUENCE</scope>
    <source>
        <strain evidence="7">CGMCC 1.12919</strain>
    </source>
</reference>
<evidence type="ECO:0000313" key="7">
    <source>
        <dbReference type="EMBL" id="GGC74774.1"/>
    </source>
</evidence>
<protein>
    <submittedName>
        <fullName evidence="7">ABC transporter ATP-binding protein</fullName>
    </submittedName>
</protein>
<accession>A0A916UJ29</accession>
<comment type="caution">
    <text evidence="7">The sequence shown here is derived from an EMBL/GenBank/DDBJ whole genome shotgun (WGS) entry which is preliminary data.</text>
</comment>
<dbReference type="EMBL" id="BMGG01000006">
    <property type="protein sequence ID" value="GGC74774.1"/>
    <property type="molecule type" value="Genomic_DNA"/>
</dbReference>
<keyword evidence="8" id="KW-1185">Reference proteome</keyword>
<dbReference type="GO" id="GO:0015807">
    <property type="term" value="P:L-amino acid transport"/>
    <property type="evidence" value="ECO:0007669"/>
    <property type="project" value="TreeGrafter"/>
</dbReference>
<dbReference type="Proteomes" id="UP000637002">
    <property type="component" value="Unassembled WGS sequence"/>
</dbReference>
<reference evidence="7" key="2">
    <citation type="submission" date="2020-09" db="EMBL/GenBank/DDBJ databases">
        <authorList>
            <person name="Sun Q."/>
            <person name="Zhou Y."/>
        </authorList>
    </citation>
    <scope>NUCLEOTIDE SEQUENCE</scope>
    <source>
        <strain evidence="7">CGMCC 1.12919</strain>
    </source>
</reference>
<dbReference type="InterPro" id="IPR052156">
    <property type="entry name" value="BCAA_Transport_ATP-bd_LivF"/>
</dbReference>
<dbReference type="InterPro" id="IPR003439">
    <property type="entry name" value="ABC_transporter-like_ATP-bd"/>
</dbReference>
<evidence type="ECO:0000259" key="6">
    <source>
        <dbReference type="PROSITE" id="PS50893"/>
    </source>
</evidence>
<dbReference type="PANTHER" id="PTHR43820">
    <property type="entry name" value="HIGH-AFFINITY BRANCHED-CHAIN AMINO ACID TRANSPORT ATP-BINDING PROTEIN LIVF"/>
    <property type="match status" value="1"/>
</dbReference>
<keyword evidence="3" id="KW-0547">Nucleotide-binding</keyword>
<keyword evidence="2" id="KW-0813">Transport</keyword>
<dbReference type="PROSITE" id="PS50893">
    <property type="entry name" value="ABC_TRANSPORTER_2"/>
    <property type="match status" value="1"/>
</dbReference>
<evidence type="ECO:0000256" key="2">
    <source>
        <dbReference type="ARBA" id="ARBA00022448"/>
    </source>
</evidence>
<dbReference type="GO" id="GO:0005524">
    <property type="term" value="F:ATP binding"/>
    <property type="evidence" value="ECO:0007669"/>
    <property type="project" value="UniProtKB-KW"/>
</dbReference>
<proteinExistence type="inferred from homology"/>
<comment type="similarity">
    <text evidence="1">Belongs to the ABC transporter superfamily.</text>
</comment>
<dbReference type="PANTHER" id="PTHR43820:SF8">
    <property type="entry name" value="ABC TRANSPORTER SUBSTRATE-BINDING PROTEIN"/>
    <property type="match status" value="1"/>
</dbReference>
<dbReference type="CDD" id="cd03224">
    <property type="entry name" value="ABC_TM1139_LivF_branched"/>
    <property type="match status" value="1"/>
</dbReference>
<gene>
    <name evidence="7" type="primary">livF</name>
    <name evidence="7" type="ORF">GCM10010994_36570</name>
</gene>
<dbReference type="RefSeq" id="WP_188610609.1">
    <property type="nucleotide sequence ID" value="NZ_BMGG01000006.1"/>
</dbReference>
<name>A0A916UJ29_9HYPH</name>
<feature type="domain" description="ABC transporter" evidence="6">
    <location>
        <begin position="24"/>
        <end position="262"/>
    </location>
</feature>
<evidence type="ECO:0000256" key="4">
    <source>
        <dbReference type="ARBA" id="ARBA00022840"/>
    </source>
</evidence>
<keyword evidence="5" id="KW-0029">Amino-acid transport</keyword>
<dbReference type="InterPro" id="IPR003593">
    <property type="entry name" value="AAA+_ATPase"/>
</dbReference>
<organism evidence="7 8">
    <name type="scientific">Chelatococcus reniformis</name>
    <dbReference type="NCBI Taxonomy" id="1494448"/>
    <lineage>
        <taxon>Bacteria</taxon>
        <taxon>Pseudomonadati</taxon>
        <taxon>Pseudomonadota</taxon>
        <taxon>Alphaproteobacteria</taxon>
        <taxon>Hyphomicrobiales</taxon>
        <taxon>Chelatococcaceae</taxon>
        <taxon>Chelatococcus</taxon>
    </lineage>
</organism>
<dbReference type="InterPro" id="IPR017871">
    <property type="entry name" value="ABC_transporter-like_CS"/>
</dbReference>
<dbReference type="Pfam" id="PF00005">
    <property type="entry name" value="ABC_tran"/>
    <property type="match status" value="1"/>
</dbReference>
<evidence type="ECO:0000256" key="1">
    <source>
        <dbReference type="ARBA" id="ARBA00005417"/>
    </source>
</evidence>
<evidence type="ECO:0000313" key="8">
    <source>
        <dbReference type="Proteomes" id="UP000637002"/>
    </source>
</evidence>
<dbReference type="InterPro" id="IPR027417">
    <property type="entry name" value="P-loop_NTPase"/>
</dbReference>
<sequence length="284" mass="30939">MLVPPHPQDGPASSVAAPPQAALLEFRNVQIVYDNAIEAVRDVSIEVPKGQIVALLGSNGAGKSTLLKAMSGILHTEDGSLDNGSIHFGGEDVSHLAPDTIVRRGLVQVPEGRRIFPALTVEENLVIGGYTTAAAVVRERREQAFTLFPRLAERRHQIAGYMSGGEQQMLAIGRALMAKPALLALDEPSLGLAPLIIDRIYEVIAALRRDFAMTVLLVEQNAQRALQIADAGYILENGRVVLDGPADKLARNQDVQEFYLGLSSAGHKSMREVKHYKRRKRWLS</sequence>
<dbReference type="GO" id="GO:0016887">
    <property type="term" value="F:ATP hydrolysis activity"/>
    <property type="evidence" value="ECO:0007669"/>
    <property type="project" value="InterPro"/>
</dbReference>
<evidence type="ECO:0000256" key="3">
    <source>
        <dbReference type="ARBA" id="ARBA00022741"/>
    </source>
</evidence>
<dbReference type="PROSITE" id="PS00211">
    <property type="entry name" value="ABC_TRANSPORTER_1"/>
    <property type="match status" value="1"/>
</dbReference>
<dbReference type="SMART" id="SM00382">
    <property type="entry name" value="AAA"/>
    <property type="match status" value="1"/>
</dbReference>
<dbReference type="Gene3D" id="3.40.50.300">
    <property type="entry name" value="P-loop containing nucleotide triphosphate hydrolases"/>
    <property type="match status" value="1"/>
</dbReference>